<dbReference type="GO" id="GO:0045334">
    <property type="term" value="C:clathrin-coated endocytic vesicle"/>
    <property type="evidence" value="ECO:0007669"/>
    <property type="project" value="TreeGrafter"/>
</dbReference>
<sequence>MQGSVRYDNLKISDDPQVDVSLDITLISRRSVYRAGVRYLRRGIDSDSNVANFVETELLLNIFDHHLSFVQIRGSVPIFWSQKGFKYRPPLSIDRPIEESMPYFTTHMQSLLDRYGSPLVAVNLVDQAGRELKLATSFLEHAAKFSCPDLHFVSFDLHRNCRGLKFDKGRL</sequence>
<dbReference type="PANTHER" id="PTHR45662:SF8">
    <property type="entry name" value="PHOSPHATIDYLINOSITIDE PHOSPHATASE SAC2"/>
    <property type="match status" value="1"/>
</dbReference>
<organism evidence="2 3">
    <name type="scientific">Oesophagostomum dentatum</name>
    <name type="common">Nodular worm</name>
    <dbReference type="NCBI Taxonomy" id="61180"/>
    <lineage>
        <taxon>Eukaryota</taxon>
        <taxon>Metazoa</taxon>
        <taxon>Ecdysozoa</taxon>
        <taxon>Nematoda</taxon>
        <taxon>Chromadorea</taxon>
        <taxon>Rhabditida</taxon>
        <taxon>Rhabditina</taxon>
        <taxon>Rhabditomorpha</taxon>
        <taxon>Strongyloidea</taxon>
        <taxon>Strongylidae</taxon>
        <taxon>Oesophagostomum</taxon>
    </lineage>
</organism>
<keyword evidence="3" id="KW-1185">Reference proteome</keyword>
<feature type="domain" description="SAC" evidence="1">
    <location>
        <begin position="1"/>
        <end position="171"/>
    </location>
</feature>
<dbReference type="GO" id="GO:0043812">
    <property type="term" value="F:phosphatidylinositol-4-phosphate phosphatase activity"/>
    <property type="evidence" value="ECO:0007669"/>
    <property type="project" value="TreeGrafter"/>
</dbReference>
<proteinExistence type="predicted"/>
<reference evidence="2 3" key="1">
    <citation type="submission" date="2014-03" db="EMBL/GenBank/DDBJ databases">
        <title>Draft genome of the hookworm Oesophagostomum dentatum.</title>
        <authorList>
            <person name="Mitreva M."/>
        </authorList>
    </citation>
    <scope>NUCLEOTIDE SEQUENCE [LARGE SCALE GENOMIC DNA]</scope>
    <source>
        <strain evidence="2 3">OD-Hann</strain>
    </source>
</reference>
<dbReference type="GO" id="GO:0046856">
    <property type="term" value="P:phosphatidylinositol dephosphorylation"/>
    <property type="evidence" value="ECO:0007669"/>
    <property type="project" value="TreeGrafter"/>
</dbReference>
<protein>
    <recommendedName>
        <fullName evidence="1">SAC domain-containing protein</fullName>
    </recommendedName>
</protein>
<evidence type="ECO:0000313" key="3">
    <source>
        <dbReference type="Proteomes" id="UP000053660"/>
    </source>
</evidence>
<dbReference type="Pfam" id="PF02383">
    <property type="entry name" value="Syja_N"/>
    <property type="match status" value="1"/>
</dbReference>
<dbReference type="EMBL" id="KN578446">
    <property type="protein sequence ID" value="KHJ82591.1"/>
    <property type="molecule type" value="Genomic_DNA"/>
</dbReference>
<evidence type="ECO:0000313" key="2">
    <source>
        <dbReference type="EMBL" id="KHJ82591.1"/>
    </source>
</evidence>
<dbReference type="InterPro" id="IPR002013">
    <property type="entry name" value="SAC_dom"/>
</dbReference>
<dbReference type="GO" id="GO:2001135">
    <property type="term" value="P:regulation of endocytic recycling"/>
    <property type="evidence" value="ECO:0007669"/>
    <property type="project" value="TreeGrafter"/>
</dbReference>
<name>A0A0B1SFD7_OESDE</name>
<evidence type="ECO:0000259" key="1">
    <source>
        <dbReference type="PROSITE" id="PS50275"/>
    </source>
</evidence>
<gene>
    <name evidence="2" type="ORF">OESDEN_17715</name>
</gene>
<dbReference type="Proteomes" id="UP000053660">
    <property type="component" value="Unassembled WGS sequence"/>
</dbReference>
<dbReference type="PROSITE" id="PS50275">
    <property type="entry name" value="SAC"/>
    <property type="match status" value="1"/>
</dbReference>
<accession>A0A0B1SFD7</accession>
<dbReference type="PANTHER" id="PTHR45662">
    <property type="entry name" value="PHOSPHATIDYLINOSITIDE PHOSPHATASE SAC1"/>
    <property type="match status" value="1"/>
</dbReference>
<dbReference type="GO" id="GO:0005769">
    <property type="term" value="C:early endosome"/>
    <property type="evidence" value="ECO:0007669"/>
    <property type="project" value="TreeGrafter"/>
</dbReference>
<dbReference type="OrthoDB" id="405996at2759"/>
<dbReference type="AlphaFoldDB" id="A0A0B1SFD7"/>